<dbReference type="EMBL" id="ADBJ01000010">
    <property type="protein sequence ID" value="EFA84315.1"/>
    <property type="molecule type" value="Genomic_DNA"/>
</dbReference>
<feature type="compositionally biased region" description="Low complexity" evidence="1">
    <location>
        <begin position="208"/>
        <end position="217"/>
    </location>
</feature>
<gene>
    <name evidence="2" type="primary">gbfA</name>
    <name evidence="2" type="ORF">PPL_03393</name>
</gene>
<dbReference type="InParanoid" id="D3B4R7"/>
<feature type="region of interest" description="Disordered" evidence="1">
    <location>
        <begin position="474"/>
        <end position="495"/>
    </location>
</feature>
<keyword evidence="3" id="KW-1185">Reference proteome</keyword>
<proteinExistence type="predicted"/>
<protein>
    <submittedName>
        <fullName evidence="2">G-box binding factor</fullName>
    </submittedName>
</protein>
<feature type="region of interest" description="Disordered" evidence="1">
    <location>
        <begin position="270"/>
        <end position="312"/>
    </location>
</feature>
<dbReference type="Proteomes" id="UP000001396">
    <property type="component" value="Unassembled WGS sequence"/>
</dbReference>
<reference evidence="2 3" key="1">
    <citation type="journal article" date="2011" name="Genome Res.">
        <title>Phylogeny-wide analysis of social amoeba genomes highlights ancient origins for complex intercellular communication.</title>
        <authorList>
            <person name="Heidel A.J."/>
            <person name="Lawal H.M."/>
            <person name="Felder M."/>
            <person name="Schilde C."/>
            <person name="Helps N.R."/>
            <person name="Tunggal B."/>
            <person name="Rivero F."/>
            <person name="John U."/>
            <person name="Schleicher M."/>
            <person name="Eichinger L."/>
            <person name="Platzer M."/>
            <person name="Noegel A.A."/>
            <person name="Schaap P."/>
            <person name="Gloeckner G."/>
        </authorList>
    </citation>
    <scope>NUCLEOTIDE SEQUENCE [LARGE SCALE GENOMIC DNA]</scope>
    <source>
        <strain evidence="3">ATCC 26659 / Pp 5 / PN500</strain>
    </source>
</reference>
<feature type="region of interest" description="Disordered" evidence="1">
    <location>
        <begin position="182"/>
        <end position="245"/>
    </location>
</feature>
<name>D3B4R7_HETP5</name>
<evidence type="ECO:0000313" key="3">
    <source>
        <dbReference type="Proteomes" id="UP000001396"/>
    </source>
</evidence>
<feature type="compositionally biased region" description="Polar residues" evidence="1">
    <location>
        <begin position="272"/>
        <end position="293"/>
    </location>
</feature>
<sequence length="544" mass="60090">MKIFLNNKFTYYSTTTEVRKKDRESWFIDSFELIKTKVATSSPKRNKLKEQHYLFVIAMLPVSSNTNSATTSSSATSPQSIHTDVNLTLPLPSIFHNNTNSMNPPILFSPSASLTPSFMLPSSQSSMLSHNSNIFQDASQPYGMDMPNMVEQFNMHSHAGHSAHYSPAIQYPYLYLQQSAAQQQQVQHQHPSHAHLGQANVQQHQSSPAAATTTTPTKSVKRKHNTTEKKETTAPNTIPKCTRCSESASWRHDKRRWWCKECKKAFTPGISKLQNASPTPQTQMPMAQHQQWDQPQPNSSQNTPPSVPQNPNQVTPVSCNCPSCGGTAGWKHDKKRWFCKDCKKAFTLQPDGSMPTSPTSPKPKKTKQKKNAAATMPVSQPPTSSTVNNQLLQANTHLAQPQQLPPFNNTMFLPPLGTNKELVGMPFTQMRVGPVNSPTSNTPPSIPSPSSIMNMPSQVSMNNNLLVNGSMINPNLSPTGSSKKMAKKKEKDMTGNDGLQVLVSVDNGLPDLSSRSIGDLNGVSDYSKMTQNKYPVQDLRYIAS</sequence>
<feature type="region of interest" description="Disordered" evidence="1">
    <location>
        <begin position="349"/>
        <end position="385"/>
    </location>
</feature>
<evidence type="ECO:0000313" key="2">
    <source>
        <dbReference type="EMBL" id="EFA84315.1"/>
    </source>
</evidence>
<accession>D3B4R7</accession>
<dbReference type="RefSeq" id="XP_020436430.1">
    <property type="nucleotide sequence ID" value="XM_020574358.1"/>
</dbReference>
<evidence type="ECO:0000256" key="1">
    <source>
        <dbReference type="SAM" id="MobiDB-lite"/>
    </source>
</evidence>
<comment type="caution">
    <text evidence="2">The sequence shown here is derived from an EMBL/GenBank/DDBJ whole genome shotgun (WGS) entry which is preliminary data.</text>
</comment>
<dbReference type="OMA" id="ASWRHDK"/>
<organism evidence="2 3">
    <name type="scientific">Heterostelium pallidum (strain ATCC 26659 / Pp 5 / PN500)</name>
    <name type="common">Cellular slime mold</name>
    <name type="synonym">Polysphondylium pallidum</name>
    <dbReference type="NCBI Taxonomy" id="670386"/>
    <lineage>
        <taxon>Eukaryota</taxon>
        <taxon>Amoebozoa</taxon>
        <taxon>Evosea</taxon>
        <taxon>Eumycetozoa</taxon>
        <taxon>Dictyostelia</taxon>
        <taxon>Acytosteliales</taxon>
        <taxon>Acytosteliaceae</taxon>
        <taxon>Heterostelium</taxon>
    </lineage>
</organism>
<dbReference type="GeneID" id="31358914"/>
<dbReference type="AlphaFoldDB" id="D3B4R7"/>
<dbReference type="FunCoup" id="D3B4R7">
    <property type="interactions" value="675"/>
</dbReference>
<feature type="compositionally biased region" description="Low complexity" evidence="1">
    <location>
        <begin position="294"/>
        <end position="312"/>
    </location>
</feature>